<reference evidence="1" key="1">
    <citation type="submission" date="2013-10" db="EMBL/GenBank/DDBJ databases">
        <title>Genomic analysis of the causative agents of coccidiosis in chickens.</title>
        <authorList>
            <person name="Reid A.J."/>
            <person name="Blake D."/>
            <person name="Billington K."/>
            <person name="Browne H."/>
            <person name="Dunn M."/>
            <person name="Hung S."/>
            <person name="Kawahara F."/>
            <person name="Miranda-Saavedra D."/>
            <person name="Mourier T."/>
            <person name="Nagra H."/>
            <person name="Otto T.D."/>
            <person name="Rawlings N."/>
            <person name="Sanchez A."/>
            <person name="Sanders M."/>
            <person name="Subramaniam C."/>
            <person name="Tay Y."/>
            <person name="Dear P."/>
            <person name="Doerig C."/>
            <person name="Gruber A."/>
            <person name="Parkinson J."/>
            <person name="Shirley M."/>
            <person name="Wan K.L."/>
            <person name="Berriman M."/>
            <person name="Tomley F."/>
            <person name="Pain A."/>
        </authorList>
    </citation>
    <scope>NUCLEOTIDE SEQUENCE [LARGE SCALE GENOMIC DNA]</scope>
    <source>
        <strain evidence="1">Houghton</strain>
    </source>
</reference>
<dbReference type="AlphaFoldDB" id="U6LJZ2"/>
<organism evidence="1 2">
    <name type="scientific">Eimeria brunetti</name>
    <dbReference type="NCBI Taxonomy" id="51314"/>
    <lineage>
        <taxon>Eukaryota</taxon>
        <taxon>Sar</taxon>
        <taxon>Alveolata</taxon>
        <taxon>Apicomplexa</taxon>
        <taxon>Conoidasida</taxon>
        <taxon>Coccidia</taxon>
        <taxon>Eucoccidiorida</taxon>
        <taxon>Eimeriorina</taxon>
        <taxon>Eimeriidae</taxon>
        <taxon>Eimeria</taxon>
    </lineage>
</organism>
<evidence type="ECO:0000313" key="2">
    <source>
        <dbReference type="Proteomes" id="UP000030750"/>
    </source>
</evidence>
<reference evidence="1" key="2">
    <citation type="submission" date="2013-10" db="EMBL/GenBank/DDBJ databases">
        <authorList>
            <person name="Aslett M."/>
        </authorList>
    </citation>
    <scope>NUCLEOTIDE SEQUENCE [LARGE SCALE GENOMIC DNA]</scope>
    <source>
        <strain evidence="1">Houghton</strain>
    </source>
</reference>
<name>U6LJZ2_9EIME</name>
<accession>U6LJZ2</accession>
<dbReference type="VEuPathDB" id="ToxoDB:EBH_0083800"/>
<sequence>MPSAERLSKLAQLLTLQKVALTQIQDGIHMLAVCCQRGAESLDGDAEDDCLGALHSTVDERRNGVLQDDVLGKWLRGKQADGARFGFPPPRIIRAIIASPPRPYEELLEELRNTPLGLRQQQSNLRLMQQTGVEANIQDLGTPDPTTVSAGKLEAIRTSPKDLSSSEASVAEAAEPFGMATSAGHVPESLGAPGTNASLGMLDLAVAARASGVARAGGVSATASSPKVSDSVKPSDLVTTAKRFWRSQALQPQVSGQFATHELDITPADAERPRLVQKGMRPANSLFAFPVLPVHGVSKTHRVAKQPCKAPHGSLARLCVLSQ</sequence>
<dbReference type="Proteomes" id="UP000030750">
    <property type="component" value="Unassembled WGS sequence"/>
</dbReference>
<keyword evidence="2" id="KW-1185">Reference proteome</keyword>
<protein>
    <submittedName>
        <fullName evidence="1">Uncharacterized protein</fullName>
    </submittedName>
</protein>
<gene>
    <name evidence="1" type="ORF">EBH_0083800</name>
</gene>
<proteinExistence type="predicted"/>
<dbReference type="EMBL" id="HG711750">
    <property type="protein sequence ID" value="CDJ49568.1"/>
    <property type="molecule type" value="Genomic_DNA"/>
</dbReference>
<evidence type="ECO:0000313" key="1">
    <source>
        <dbReference type="EMBL" id="CDJ49568.1"/>
    </source>
</evidence>